<name>A0A3D9CI02_9FLAO</name>
<dbReference type="OrthoDB" id="1262909at2"/>
<keyword evidence="1" id="KW-0812">Transmembrane</keyword>
<organism evidence="2 3">
    <name type="scientific">Epilithonimonas hispanica</name>
    <dbReference type="NCBI Taxonomy" id="358687"/>
    <lineage>
        <taxon>Bacteria</taxon>
        <taxon>Pseudomonadati</taxon>
        <taxon>Bacteroidota</taxon>
        <taxon>Flavobacteriia</taxon>
        <taxon>Flavobacteriales</taxon>
        <taxon>Weeksellaceae</taxon>
        <taxon>Chryseobacterium group</taxon>
        <taxon>Epilithonimonas</taxon>
    </lineage>
</organism>
<comment type="caution">
    <text evidence="2">The sequence shown here is derived from an EMBL/GenBank/DDBJ whole genome shotgun (WGS) entry which is preliminary data.</text>
</comment>
<accession>A0A3D9CI02</accession>
<evidence type="ECO:0000313" key="3">
    <source>
        <dbReference type="Proteomes" id="UP000256326"/>
    </source>
</evidence>
<dbReference type="RefSeq" id="WP_116037327.1">
    <property type="nucleotide sequence ID" value="NZ_JBHLVV010000048.1"/>
</dbReference>
<reference evidence="2 3" key="1">
    <citation type="journal article" date="2006" name="Int. J. Syst. Evol. Microbiol.">
        <title>Chryseobacterium hispanicum sp. nov., isolated from the drinking water distribution system of Sevilla, Spain.</title>
        <authorList>
            <person name="Gallego V."/>
            <person name="Garcia M.T."/>
            <person name="Ventosa A."/>
        </authorList>
    </citation>
    <scope>NUCLEOTIDE SEQUENCE [LARGE SCALE GENOMIC DNA]</scope>
    <source>
        <strain evidence="2 3">KCTC 22104</strain>
    </source>
</reference>
<dbReference type="EMBL" id="QNUG01000103">
    <property type="protein sequence ID" value="REC65397.1"/>
    <property type="molecule type" value="Genomic_DNA"/>
</dbReference>
<feature type="transmembrane region" description="Helical" evidence="1">
    <location>
        <begin position="6"/>
        <end position="23"/>
    </location>
</feature>
<dbReference type="AlphaFoldDB" id="A0A3D9CI02"/>
<evidence type="ECO:0000313" key="2">
    <source>
        <dbReference type="EMBL" id="REC65397.1"/>
    </source>
</evidence>
<dbReference type="Proteomes" id="UP000256326">
    <property type="component" value="Unassembled WGS sequence"/>
</dbReference>
<sequence>MNNKIIIPLTLAVGTGIALYKVFKQKRVKSFVAPDGNSYKPDSNYLSSDKKLYRNGKEIKLNIPDEYSSQTRNSIPEKVFSNVGNIDKNQISNTPYHHKGVRNH</sequence>
<keyword evidence="1" id="KW-1133">Transmembrane helix</keyword>
<protein>
    <submittedName>
        <fullName evidence="2">Uncharacterized protein</fullName>
    </submittedName>
</protein>
<keyword evidence="3" id="KW-1185">Reference proteome</keyword>
<keyword evidence="1" id="KW-0472">Membrane</keyword>
<evidence type="ECO:0000256" key="1">
    <source>
        <dbReference type="SAM" id="Phobius"/>
    </source>
</evidence>
<proteinExistence type="predicted"/>
<gene>
    <name evidence="2" type="ORF">DRF58_17995</name>
</gene>